<evidence type="ECO:0000256" key="20">
    <source>
        <dbReference type="SAM" id="MobiDB-lite"/>
    </source>
</evidence>
<dbReference type="Gene3D" id="3.40.710.10">
    <property type="entry name" value="DD-peptidase/beta-lactamase superfamily"/>
    <property type="match status" value="1"/>
</dbReference>
<keyword evidence="14 21" id="KW-1133">Transmembrane helix</keyword>
<comment type="catalytic activity">
    <reaction evidence="19">
        <text>[GlcNAc-(1-&gt;4)-Mur2Ac(oyl-L-Ala-gamma-D-Glu-L-Lys-D-Ala-D-Ala)](n)-di-trans,octa-cis-undecaprenyl diphosphate + beta-D-GlcNAc-(1-&gt;4)-Mur2Ac(oyl-L-Ala-gamma-D-Glu-L-Lys-D-Ala-D-Ala)-di-trans,octa-cis-undecaprenyl diphosphate = [GlcNAc-(1-&gt;4)-Mur2Ac(oyl-L-Ala-gamma-D-Glu-L-Lys-D-Ala-D-Ala)](n+1)-di-trans,octa-cis-undecaprenyl diphosphate + di-trans,octa-cis-undecaprenyl diphosphate + H(+)</text>
        <dbReference type="Rhea" id="RHEA:23708"/>
        <dbReference type="Rhea" id="RHEA-COMP:9602"/>
        <dbReference type="Rhea" id="RHEA-COMP:9603"/>
        <dbReference type="ChEBI" id="CHEBI:15378"/>
        <dbReference type="ChEBI" id="CHEBI:58405"/>
        <dbReference type="ChEBI" id="CHEBI:60033"/>
        <dbReference type="ChEBI" id="CHEBI:78435"/>
        <dbReference type="EC" id="2.4.99.28"/>
    </reaction>
</comment>
<keyword evidence="11" id="KW-0378">Hydrolase</keyword>
<feature type="transmembrane region" description="Helical" evidence="21">
    <location>
        <begin position="61"/>
        <end position="81"/>
    </location>
</feature>
<evidence type="ECO:0000256" key="21">
    <source>
        <dbReference type="SAM" id="Phobius"/>
    </source>
</evidence>
<keyword evidence="17" id="KW-0961">Cell wall biogenesis/degradation</keyword>
<dbReference type="GO" id="GO:0071555">
    <property type="term" value="P:cell wall organization"/>
    <property type="evidence" value="ECO:0007669"/>
    <property type="project" value="UniProtKB-KW"/>
</dbReference>
<keyword evidence="7" id="KW-0645">Protease</keyword>
<evidence type="ECO:0000256" key="14">
    <source>
        <dbReference type="ARBA" id="ARBA00022989"/>
    </source>
</evidence>
<dbReference type="GO" id="GO:0008658">
    <property type="term" value="F:penicillin binding"/>
    <property type="evidence" value="ECO:0007669"/>
    <property type="project" value="InterPro"/>
</dbReference>
<dbReference type="EMBL" id="FILX01000002">
    <property type="protein sequence ID" value="CYX34047.1"/>
    <property type="molecule type" value="Genomic_DNA"/>
</dbReference>
<dbReference type="AlphaFoldDB" id="A0A116QVM8"/>
<evidence type="ECO:0000313" key="24">
    <source>
        <dbReference type="EMBL" id="CYX34047.1"/>
    </source>
</evidence>
<gene>
    <name evidence="24" type="primary">ponA_1</name>
    <name evidence="24" type="ORF">ERS132531_00152</name>
</gene>
<protein>
    <submittedName>
        <fullName evidence="24">Penicillin-binding protein 2A</fullName>
    </submittedName>
</protein>
<keyword evidence="13" id="KW-0573">Peptidoglycan synthesis</keyword>
<evidence type="ECO:0000256" key="5">
    <source>
        <dbReference type="ARBA" id="ARBA00022525"/>
    </source>
</evidence>
<keyword evidence="15 21" id="KW-0472">Membrane</keyword>
<organism evidence="24 25">
    <name type="scientific">Streptococcus suis</name>
    <dbReference type="NCBI Taxonomy" id="1307"/>
    <lineage>
        <taxon>Bacteria</taxon>
        <taxon>Bacillati</taxon>
        <taxon>Bacillota</taxon>
        <taxon>Bacilli</taxon>
        <taxon>Lactobacillales</taxon>
        <taxon>Streptococcaceae</taxon>
        <taxon>Streptococcus</taxon>
    </lineage>
</organism>
<evidence type="ECO:0000256" key="2">
    <source>
        <dbReference type="ARBA" id="ARBA00007090"/>
    </source>
</evidence>
<feature type="domain" description="Penicillin-binding protein transpeptidase" evidence="22">
    <location>
        <begin position="375"/>
        <end position="620"/>
    </location>
</feature>
<dbReference type="InterPro" id="IPR050396">
    <property type="entry name" value="Glycosyltr_51/Transpeptidase"/>
</dbReference>
<evidence type="ECO:0000256" key="13">
    <source>
        <dbReference type="ARBA" id="ARBA00022984"/>
    </source>
</evidence>
<dbReference type="NCBIfam" id="TIGR02074">
    <property type="entry name" value="PBP_1a_fam"/>
    <property type="match status" value="1"/>
</dbReference>
<dbReference type="GO" id="GO:0030288">
    <property type="term" value="C:outer membrane-bounded periplasmic space"/>
    <property type="evidence" value="ECO:0007669"/>
    <property type="project" value="TreeGrafter"/>
</dbReference>
<dbReference type="GO" id="GO:0008360">
    <property type="term" value="P:regulation of cell shape"/>
    <property type="evidence" value="ECO:0007669"/>
    <property type="project" value="UniProtKB-KW"/>
</dbReference>
<evidence type="ECO:0000256" key="11">
    <source>
        <dbReference type="ARBA" id="ARBA00022801"/>
    </source>
</evidence>
<dbReference type="GO" id="GO:0005576">
    <property type="term" value="C:extracellular region"/>
    <property type="evidence" value="ECO:0007669"/>
    <property type="project" value="UniProtKB-SubCell"/>
</dbReference>
<dbReference type="InterPro" id="IPR053473">
    <property type="entry name" value="Cell_Wall_Biosynth_Protein"/>
</dbReference>
<dbReference type="Gene3D" id="6.20.370.110">
    <property type="match status" value="1"/>
</dbReference>
<comment type="subcellular location">
    <subcellularLocation>
        <location evidence="1">Secreted</location>
    </subcellularLocation>
</comment>
<keyword evidence="8" id="KW-0328">Glycosyltransferase</keyword>
<feature type="domain" description="Glycosyl transferase family 51" evidence="23">
    <location>
        <begin position="107"/>
        <end position="274"/>
    </location>
</feature>
<keyword evidence="10 21" id="KW-0812">Transmembrane</keyword>
<accession>A0A116QVM8</accession>
<dbReference type="InterPro" id="IPR012338">
    <property type="entry name" value="Beta-lactam/transpept-like"/>
</dbReference>
<evidence type="ECO:0000256" key="12">
    <source>
        <dbReference type="ARBA" id="ARBA00022960"/>
    </source>
</evidence>
<keyword evidence="9" id="KW-0808">Transferase</keyword>
<dbReference type="InterPro" id="IPR023346">
    <property type="entry name" value="Lysozyme-like_dom_sf"/>
</dbReference>
<proteinExistence type="inferred from homology"/>
<keyword evidence="16" id="KW-0511">Multifunctional enzyme</keyword>
<dbReference type="GO" id="GO:0009002">
    <property type="term" value="F:serine-type D-Ala-D-Ala carboxypeptidase activity"/>
    <property type="evidence" value="ECO:0007669"/>
    <property type="project" value="UniProtKB-EC"/>
</dbReference>
<dbReference type="Pfam" id="PF00905">
    <property type="entry name" value="Transpeptidase"/>
    <property type="match status" value="1"/>
</dbReference>
<dbReference type="PANTHER" id="PTHR32282">
    <property type="entry name" value="BINDING PROTEIN TRANSPEPTIDASE, PUTATIVE-RELATED"/>
    <property type="match status" value="1"/>
</dbReference>
<dbReference type="GO" id="GO:0009252">
    <property type="term" value="P:peptidoglycan biosynthetic process"/>
    <property type="evidence" value="ECO:0007669"/>
    <property type="project" value="UniProtKB-KW"/>
</dbReference>
<evidence type="ECO:0000256" key="9">
    <source>
        <dbReference type="ARBA" id="ARBA00022679"/>
    </source>
</evidence>
<evidence type="ECO:0000256" key="6">
    <source>
        <dbReference type="ARBA" id="ARBA00022645"/>
    </source>
</evidence>
<dbReference type="PANTHER" id="PTHR32282:SF32">
    <property type="entry name" value="PENICILLIN-BINDING PROTEIN 2A"/>
    <property type="match status" value="1"/>
</dbReference>
<evidence type="ECO:0000256" key="1">
    <source>
        <dbReference type="ARBA" id="ARBA00004613"/>
    </source>
</evidence>
<evidence type="ECO:0000256" key="4">
    <source>
        <dbReference type="ARBA" id="ARBA00022475"/>
    </source>
</evidence>
<comment type="catalytic activity">
    <reaction evidence="18">
        <text>Preferential cleavage: (Ac)2-L-Lys-D-Ala-|-D-Ala. Also transpeptidation of peptidyl-alanyl moieties that are N-acyl substituents of D-alanine.</text>
        <dbReference type="EC" id="3.4.16.4"/>
    </reaction>
</comment>
<sequence>MDKDDLQYQPIEVPEDFQIDHEDRPSRRRRGNRGSVDKPKKKSRIPEPIRKFWRRYQLTKILIIFMVLTVLTVGGYLFFLAKTANVGDLQQALKATTIIYDKDGAEAGTLSGQKGTYVELDAVSDNLENAVIATEDRSFYKNSGINYQRTILAALTLGRSGGGSTITQQLAKNAFLTQDQTISRKAREFFLALEINKKYSKQEILTMYLNNAYFGNGVWGVEDASQKYFGIPASDLTLEQAAVIAGMLKGPEIYNPYYSLENAVNRRDTVLQNMVNAGYIDQATADAGFQVDLASQLSDTYTGKQSNYSYPSYFDAVIAEAIERYGLKESDIINNGYRIYTEMDQNSQASMQVIFNDETMFPTSSFDGTHAQAASVALDPRTGGVRALVGRVNSSEDAVFRTFNFATQAKRSPGSTIKPLVAYAPAVAAGWSIDMALDNHTETYGDYTLHNYDYSTSDTIPMYQALALSYNLPVAYIVNTLGIDKAFEYGQKFGLDMENVEKVLGVSIGSGVETNPLQMAQAYATFANKGVMKDAHLITRIETASGKVLAEHRETSTKVIDRPVADKMTAMMLGTYTNGTGVTADAANYYIAGKTGTTETSFDVNLVNDQWHIAYTPDLVISQWVGFEQTDENHYIDSSSYWMAPSVFQTVANSILPYTAGTQFEVENAYAQNGIVEVAPDEAAQTESSLGQEQVQEISDQARNLIEQTKQNLIDAQLPERAKTLWDNITSWFGELSNP</sequence>
<evidence type="ECO:0000256" key="16">
    <source>
        <dbReference type="ARBA" id="ARBA00023268"/>
    </source>
</evidence>
<evidence type="ECO:0000256" key="3">
    <source>
        <dbReference type="ARBA" id="ARBA00007739"/>
    </source>
</evidence>
<feature type="region of interest" description="Disordered" evidence="20">
    <location>
        <begin position="1"/>
        <end position="43"/>
    </location>
</feature>
<comment type="similarity">
    <text evidence="3">In the N-terminal section; belongs to the glycosyltransferase 51 family.</text>
</comment>
<dbReference type="SUPFAM" id="SSF53955">
    <property type="entry name" value="Lysozyme-like"/>
    <property type="match status" value="1"/>
</dbReference>
<evidence type="ECO:0000256" key="8">
    <source>
        <dbReference type="ARBA" id="ARBA00022676"/>
    </source>
</evidence>
<dbReference type="InterPro" id="IPR036950">
    <property type="entry name" value="PBP_transglycosylase"/>
</dbReference>
<dbReference type="RefSeq" id="WP_044765333.1">
    <property type="nucleotide sequence ID" value="NZ_CEHB01000071.1"/>
</dbReference>
<evidence type="ECO:0000256" key="19">
    <source>
        <dbReference type="ARBA" id="ARBA00049902"/>
    </source>
</evidence>
<reference evidence="24 25" key="1">
    <citation type="submission" date="2016-02" db="EMBL/GenBank/DDBJ databases">
        <authorList>
            <consortium name="Pathogen Informatics"/>
        </authorList>
    </citation>
    <scope>NUCLEOTIDE SEQUENCE [LARGE SCALE GENOMIC DNA]</scope>
    <source>
        <strain evidence="24 25">SS993</strain>
    </source>
</reference>
<comment type="similarity">
    <text evidence="2">In the C-terminal section; belongs to the transpeptidase family.</text>
</comment>
<keyword evidence="5" id="KW-0964">Secreted</keyword>
<dbReference type="InterPro" id="IPR001460">
    <property type="entry name" value="PCN-bd_Tpept"/>
</dbReference>
<dbReference type="Pfam" id="PF00912">
    <property type="entry name" value="Transgly"/>
    <property type="match status" value="1"/>
</dbReference>
<evidence type="ECO:0000256" key="18">
    <source>
        <dbReference type="ARBA" id="ARBA00034000"/>
    </source>
</evidence>
<dbReference type="GO" id="GO:0006508">
    <property type="term" value="P:proteolysis"/>
    <property type="evidence" value="ECO:0007669"/>
    <property type="project" value="UniProtKB-KW"/>
</dbReference>
<evidence type="ECO:0000313" key="25">
    <source>
        <dbReference type="Proteomes" id="UP000074903"/>
    </source>
</evidence>
<dbReference type="Proteomes" id="UP000074903">
    <property type="component" value="Unassembled WGS sequence"/>
</dbReference>
<evidence type="ECO:0000256" key="10">
    <source>
        <dbReference type="ARBA" id="ARBA00022692"/>
    </source>
</evidence>
<dbReference type="NCBIfam" id="NF038276">
    <property type="entry name" value="strep_PBP2A"/>
    <property type="match status" value="1"/>
</dbReference>
<name>A0A116QVM8_STRSU</name>
<keyword evidence="6" id="KW-0121">Carboxypeptidase</keyword>
<keyword evidence="12" id="KW-0133">Cell shape</keyword>
<dbReference type="FunFam" id="1.10.3810.10:FF:000001">
    <property type="entry name" value="Penicillin-binding protein 1A"/>
    <property type="match status" value="1"/>
</dbReference>
<evidence type="ECO:0000256" key="15">
    <source>
        <dbReference type="ARBA" id="ARBA00023136"/>
    </source>
</evidence>
<dbReference type="GO" id="GO:0008955">
    <property type="term" value="F:peptidoglycan glycosyltransferase activity"/>
    <property type="evidence" value="ECO:0007669"/>
    <property type="project" value="UniProtKB-EC"/>
</dbReference>
<dbReference type="SUPFAM" id="SSF56601">
    <property type="entry name" value="beta-lactamase/transpeptidase-like"/>
    <property type="match status" value="1"/>
</dbReference>
<evidence type="ECO:0000256" key="17">
    <source>
        <dbReference type="ARBA" id="ARBA00023316"/>
    </source>
</evidence>
<keyword evidence="4" id="KW-1003">Cell membrane</keyword>
<evidence type="ECO:0000259" key="23">
    <source>
        <dbReference type="Pfam" id="PF00912"/>
    </source>
</evidence>
<dbReference type="Gene3D" id="1.10.3810.10">
    <property type="entry name" value="Biosynthetic peptidoglycan transglycosylase-like"/>
    <property type="match status" value="1"/>
</dbReference>
<dbReference type="InterPro" id="IPR001264">
    <property type="entry name" value="Glyco_trans_51"/>
</dbReference>
<evidence type="ECO:0000256" key="7">
    <source>
        <dbReference type="ARBA" id="ARBA00022670"/>
    </source>
</evidence>
<evidence type="ECO:0000259" key="22">
    <source>
        <dbReference type="Pfam" id="PF00905"/>
    </source>
</evidence>